<name>A0ACB9TE80_HOLOL</name>
<accession>A0ACB9TE80</accession>
<sequence>MQSHLEAALLGHGNSTSISAVEDDDKDEHFEESEDVDEFIDEDYEGDAFPRANKNSGSGRTVTLQMLLSAGLLIPGNGTMSIEYLGQKFTGDLLEDGKIRSQETNIVFASPSAWAIACKRFINPDKKSGCGWASVKYRGKKLDVYKNIWYRRKKEEEKFPMYKEDRIGSGFVQEVIDFTKTMAHLPIQRIVVKHNTIANRTFTHDANTLIECVPFSNLGKIQPFLVTLSTNAALLMDFHCHLSKSEVSGYLAGHWDVNTHNLQITHAFPCRNTKSDRENASQIESEISKSIDREKLTLVGWYHSHPFLPCAPSLRDIDAQLDYQIRMKGVSDNSYIPCIGFIVSPYNYENAALEILSNIIAYWVIPPPESKPNEYGRPMLMSYSVVQDALLSSFAKNEIKKCVDYYKKDADFINFSERYNNASTYIDKLRTTLISKFPREENEAILWSHIREMLGCPSDSKDTLLSIPTITKSSAMLPSMSASPSLNSNLMLPTDIASVLFNSGKFPSASSLLGLPDPMAHSTLAANNMFLSTNLFKMQELLKPLSTSSPLSITKGKSEKVSSPLKIPTDIKSAKIDFPTDINILNLKNKLEFSGYDLNLSKNSSKEFSTSDLSLSSIKSSKADFTVSDLSISSVKPTKMDYSLDLSRKEDIIEIPAKIPKTDYTSLDLSVPQTRNLPDTFSRMPSDLSTSGAEDFSVTSQTNDQPINLATD</sequence>
<proteinExistence type="predicted"/>
<evidence type="ECO:0000313" key="1">
    <source>
        <dbReference type="EMBL" id="KAI4465101.1"/>
    </source>
</evidence>
<gene>
    <name evidence="1" type="ORF">MML48_3g00018898</name>
</gene>
<keyword evidence="2" id="KW-1185">Reference proteome</keyword>
<evidence type="ECO:0000313" key="2">
    <source>
        <dbReference type="Proteomes" id="UP001056778"/>
    </source>
</evidence>
<protein>
    <submittedName>
        <fullName evidence="1">Swi/snf complex-related</fullName>
    </submittedName>
</protein>
<reference evidence="1" key="1">
    <citation type="submission" date="2022-04" db="EMBL/GenBank/DDBJ databases">
        <title>Chromosome-scale genome assembly of Holotrichia oblita Faldermann.</title>
        <authorList>
            <person name="Rongchong L."/>
        </authorList>
    </citation>
    <scope>NUCLEOTIDE SEQUENCE</scope>
    <source>
        <strain evidence="1">81SQS9</strain>
    </source>
</reference>
<organism evidence="1 2">
    <name type="scientific">Holotrichia oblita</name>
    <name type="common">Chafer beetle</name>
    <dbReference type="NCBI Taxonomy" id="644536"/>
    <lineage>
        <taxon>Eukaryota</taxon>
        <taxon>Metazoa</taxon>
        <taxon>Ecdysozoa</taxon>
        <taxon>Arthropoda</taxon>
        <taxon>Hexapoda</taxon>
        <taxon>Insecta</taxon>
        <taxon>Pterygota</taxon>
        <taxon>Neoptera</taxon>
        <taxon>Endopterygota</taxon>
        <taxon>Coleoptera</taxon>
        <taxon>Polyphaga</taxon>
        <taxon>Scarabaeiformia</taxon>
        <taxon>Scarabaeidae</taxon>
        <taxon>Melolonthinae</taxon>
        <taxon>Holotrichia</taxon>
    </lineage>
</organism>
<dbReference type="Proteomes" id="UP001056778">
    <property type="component" value="Chromosome 3"/>
</dbReference>
<comment type="caution">
    <text evidence="1">The sequence shown here is derived from an EMBL/GenBank/DDBJ whole genome shotgun (WGS) entry which is preliminary data.</text>
</comment>
<dbReference type="EMBL" id="CM043017">
    <property type="protein sequence ID" value="KAI4465101.1"/>
    <property type="molecule type" value="Genomic_DNA"/>
</dbReference>